<feature type="transmembrane region" description="Helical" evidence="6">
    <location>
        <begin position="7"/>
        <end position="23"/>
    </location>
</feature>
<feature type="transmembrane region" description="Helical" evidence="6">
    <location>
        <begin position="160"/>
        <end position="181"/>
    </location>
</feature>
<dbReference type="CDD" id="cd06581">
    <property type="entry name" value="TM_PBP1_LivM_like"/>
    <property type="match status" value="1"/>
</dbReference>
<comment type="subcellular location">
    <subcellularLocation>
        <location evidence="1">Cell membrane</location>
        <topology evidence="1">Multi-pass membrane protein</topology>
    </subcellularLocation>
</comment>
<gene>
    <name evidence="7" type="primary">livM</name>
    <name evidence="7" type="ORF">DAMNIGENAA_30970</name>
</gene>
<comment type="caution">
    <text evidence="7">The sequence shown here is derived from an EMBL/GenBank/DDBJ whole genome shotgun (WGS) entry which is preliminary data.</text>
</comment>
<feature type="transmembrane region" description="Helical" evidence="6">
    <location>
        <begin position="87"/>
        <end position="105"/>
    </location>
</feature>
<keyword evidence="8" id="KW-1185">Reference proteome</keyword>
<dbReference type="InterPro" id="IPR043428">
    <property type="entry name" value="LivM-like"/>
</dbReference>
<evidence type="ECO:0000313" key="7">
    <source>
        <dbReference type="EMBL" id="GLI35664.1"/>
    </source>
</evidence>
<sequence>MSKKEWWIFLGFGLFIAVFPWLVQPVRAISHYIDVMVFAGIFTLVTLGLSMLMGYAGQISLAQAAFFGIGAYSSGILTGHFDMNPWAAMPVGACLAAFVAWMLGIPALRLKGHYLAMATMGFGVIVHIILNEEIEWTGGPSGMVDIPGLSIANWKITSEIAWYYLIWGIVFLGLLFCFHILHSRVGRALRAIHEEETAAEAMGVPTARYKVQVFVLGAVFASLAGSLYTHYVTFLNPGSFNLMWSVRFMLMVMVGGMQSLWGAVLGTILLTFIGNEWLQVFADFEILVYGAILLIVALFLPKGLISLVPLAIGSRNSRASAMKEGGS</sequence>
<feature type="transmembrane region" description="Helical" evidence="6">
    <location>
        <begin position="29"/>
        <end position="49"/>
    </location>
</feature>
<dbReference type="InterPro" id="IPR001851">
    <property type="entry name" value="ABC_transp_permease"/>
</dbReference>
<keyword evidence="4 6" id="KW-1133">Transmembrane helix</keyword>
<feature type="transmembrane region" description="Helical" evidence="6">
    <location>
        <begin position="248"/>
        <end position="274"/>
    </location>
</feature>
<dbReference type="AlphaFoldDB" id="A0A9W6FVK7"/>
<dbReference type="GO" id="GO:0015658">
    <property type="term" value="F:branched-chain amino acid transmembrane transporter activity"/>
    <property type="evidence" value="ECO:0007669"/>
    <property type="project" value="InterPro"/>
</dbReference>
<evidence type="ECO:0000256" key="6">
    <source>
        <dbReference type="SAM" id="Phobius"/>
    </source>
</evidence>
<name>A0A9W6FVK7_9BACT</name>
<evidence type="ECO:0000256" key="2">
    <source>
        <dbReference type="ARBA" id="ARBA00022475"/>
    </source>
</evidence>
<dbReference type="GO" id="GO:0005886">
    <property type="term" value="C:plasma membrane"/>
    <property type="evidence" value="ECO:0007669"/>
    <property type="project" value="UniProtKB-SubCell"/>
</dbReference>
<feature type="transmembrane region" description="Helical" evidence="6">
    <location>
        <begin position="112"/>
        <end position="130"/>
    </location>
</feature>
<accession>A0A9W6FVK7</accession>
<keyword evidence="5 6" id="KW-0472">Membrane</keyword>
<protein>
    <submittedName>
        <fullName evidence="7">Branched-chain amino acid ABC transporter permease</fullName>
    </submittedName>
</protein>
<dbReference type="EMBL" id="BSDR01000001">
    <property type="protein sequence ID" value="GLI35664.1"/>
    <property type="molecule type" value="Genomic_DNA"/>
</dbReference>
<organism evidence="7 8">
    <name type="scientific">Desulforhabdus amnigena</name>
    <dbReference type="NCBI Taxonomy" id="40218"/>
    <lineage>
        <taxon>Bacteria</taxon>
        <taxon>Pseudomonadati</taxon>
        <taxon>Thermodesulfobacteriota</taxon>
        <taxon>Syntrophobacteria</taxon>
        <taxon>Syntrophobacterales</taxon>
        <taxon>Syntrophobacteraceae</taxon>
        <taxon>Desulforhabdus</taxon>
    </lineage>
</organism>
<dbReference type="Pfam" id="PF02653">
    <property type="entry name" value="BPD_transp_2"/>
    <property type="match status" value="1"/>
</dbReference>
<reference evidence="7" key="1">
    <citation type="submission" date="2022-12" db="EMBL/GenBank/DDBJ databases">
        <title>Reference genome sequencing for broad-spectrum identification of bacterial and archaeal isolates by mass spectrometry.</title>
        <authorList>
            <person name="Sekiguchi Y."/>
            <person name="Tourlousse D.M."/>
        </authorList>
    </citation>
    <scope>NUCLEOTIDE SEQUENCE</scope>
    <source>
        <strain evidence="7">ASRB1</strain>
    </source>
</reference>
<proteinExistence type="predicted"/>
<feature type="transmembrane region" description="Helical" evidence="6">
    <location>
        <begin position="286"/>
        <end position="312"/>
    </location>
</feature>
<dbReference type="Proteomes" id="UP001144372">
    <property type="component" value="Unassembled WGS sequence"/>
</dbReference>
<dbReference type="PANTHER" id="PTHR30482:SF18">
    <property type="entry name" value="BRANCHED AMINO ACID TRANSPORT SYSTEM PERMEASE"/>
    <property type="match status" value="1"/>
</dbReference>
<evidence type="ECO:0000256" key="1">
    <source>
        <dbReference type="ARBA" id="ARBA00004651"/>
    </source>
</evidence>
<evidence type="ECO:0000256" key="5">
    <source>
        <dbReference type="ARBA" id="ARBA00023136"/>
    </source>
</evidence>
<keyword evidence="3 6" id="KW-0812">Transmembrane</keyword>
<evidence type="ECO:0000256" key="3">
    <source>
        <dbReference type="ARBA" id="ARBA00022692"/>
    </source>
</evidence>
<feature type="transmembrane region" description="Helical" evidence="6">
    <location>
        <begin position="211"/>
        <end position="228"/>
    </location>
</feature>
<evidence type="ECO:0000313" key="8">
    <source>
        <dbReference type="Proteomes" id="UP001144372"/>
    </source>
</evidence>
<dbReference type="RefSeq" id="WP_281795671.1">
    <property type="nucleotide sequence ID" value="NZ_BSDR01000001.1"/>
</dbReference>
<keyword evidence="2" id="KW-1003">Cell membrane</keyword>
<feature type="transmembrane region" description="Helical" evidence="6">
    <location>
        <begin position="61"/>
        <end position="81"/>
    </location>
</feature>
<dbReference type="PANTHER" id="PTHR30482">
    <property type="entry name" value="HIGH-AFFINITY BRANCHED-CHAIN AMINO ACID TRANSPORT SYSTEM PERMEASE"/>
    <property type="match status" value="1"/>
</dbReference>
<evidence type="ECO:0000256" key="4">
    <source>
        <dbReference type="ARBA" id="ARBA00022989"/>
    </source>
</evidence>